<dbReference type="OrthoDB" id="8191639at2759"/>
<sequence>MPGLDYSQVSNNWKKLQAQLKSERKPEAQSNGLKRRRQEEQQRPISQIKKFKPDYAPVVKPQRSRKMGLEQSKPTANGHQVSNHETLVKQHGISASDVSAAYNSTAGNSIKRSDDDINGGIHPTHKVGKYIAVDCEMVGTGPPPHDDNVLARVSLVNYHGEQIYDSYVLPPSGVVVEDFRTHVSGIKPSHLTRDCARPFVEVQADVAKLLDDRMLVGHSVQNDLRVLLLSHPKRDLRDTSRHAKFREASMGRTPALRDLVKRELGLSIQTGEHSSIEDARAAMLLFRKEKQGFEEENRKKFGVRRVVKGQKGEAKVHSATAVEGDDADSPDASDDEDDSELLDGEDDELALDGEEDGGLGAAGKPKPKRRRKKKKRTKRH</sequence>
<dbReference type="KEGG" id="bcom:BAUCODRAFT_38799"/>
<dbReference type="GO" id="GO:0003676">
    <property type="term" value="F:nucleic acid binding"/>
    <property type="evidence" value="ECO:0007669"/>
    <property type="project" value="InterPro"/>
</dbReference>
<dbReference type="GO" id="GO:0006364">
    <property type="term" value="P:rRNA processing"/>
    <property type="evidence" value="ECO:0007669"/>
    <property type="project" value="UniProtKB-KW"/>
</dbReference>
<keyword evidence="13" id="KW-1185">Reference proteome</keyword>
<dbReference type="FunFam" id="3.30.420.10:FF:000007">
    <property type="entry name" value="Interferon-stimulated exonuclease gene 20"/>
    <property type="match status" value="1"/>
</dbReference>
<dbReference type="AlphaFoldDB" id="M2MYG0"/>
<evidence type="ECO:0000256" key="3">
    <source>
        <dbReference type="ARBA" id="ARBA00016937"/>
    </source>
</evidence>
<dbReference type="PANTHER" id="PTHR12801:SF45">
    <property type="entry name" value="RNA EXONUCLEASE 4"/>
    <property type="match status" value="1"/>
</dbReference>
<dbReference type="InterPro" id="IPR012337">
    <property type="entry name" value="RNaseH-like_sf"/>
</dbReference>
<feature type="region of interest" description="Disordered" evidence="10">
    <location>
        <begin position="18"/>
        <end position="80"/>
    </location>
</feature>
<evidence type="ECO:0000256" key="2">
    <source>
        <dbReference type="ARBA" id="ARBA00010489"/>
    </source>
</evidence>
<evidence type="ECO:0000313" key="13">
    <source>
        <dbReference type="Proteomes" id="UP000011761"/>
    </source>
</evidence>
<evidence type="ECO:0000313" key="12">
    <source>
        <dbReference type="EMBL" id="EMC91689.1"/>
    </source>
</evidence>
<organism evidence="12 13">
    <name type="scientific">Baudoinia panamericana (strain UAMH 10762)</name>
    <name type="common">Angels' share fungus</name>
    <name type="synonym">Baudoinia compniacensis (strain UAMH 10762)</name>
    <dbReference type="NCBI Taxonomy" id="717646"/>
    <lineage>
        <taxon>Eukaryota</taxon>
        <taxon>Fungi</taxon>
        <taxon>Dikarya</taxon>
        <taxon>Ascomycota</taxon>
        <taxon>Pezizomycotina</taxon>
        <taxon>Dothideomycetes</taxon>
        <taxon>Dothideomycetidae</taxon>
        <taxon>Mycosphaerellales</taxon>
        <taxon>Teratosphaeriaceae</taxon>
        <taxon>Baudoinia</taxon>
    </lineage>
</organism>
<dbReference type="GO" id="GO:0005634">
    <property type="term" value="C:nucleus"/>
    <property type="evidence" value="ECO:0007669"/>
    <property type="project" value="UniProtKB-SubCell"/>
</dbReference>
<dbReference type="Pfam" id="PF00929">
    <property type="entry name" value="RNase_T"/>
    <property type="match status" value="1"/>
</dbReference>
<evidence type="ECO:0000256" key="5">
    <source>
        <dbReference type="ARBA" id="ARBA00022722"/>
    </source>
</evidence>
<evidence type="ECO:0000256" key="9">
    <source>
        <dbReference type="ARBA" id="ARBA00025599"/>
    </source>
</evidence>
<dbReference type="InterPro" id="IPR013520">
    <property type="entry name" value="Ribonucl_H"/>
</dbReference>
<dbReference type="InterPro" id="IPR036397">
    <property type="entry name" value="RNaseH_sf"/>
</dbReference>
<dbReference type="SMART" id="SM00479">
    <property type="entry name" value="EXOIII"/>
    <property type="match status" value="1"/>
</dbReference>
<dbReference type="InterPro" id="IPR037431">
    <property type="entry name" value="REX4_DEDDh_dom"/>
</dbReference>
<dbReference type="Proteomes" id="UP000011761">
    <property type="component" value="Unassembled WGS sequence"/>
</dbReference>
<dbReference type="RefSeq" id="XP_007680897.1">
    <property type="nucleotide sequence ID" value="XM_007682707.1"/>
</dbReference>
<evidence type="ECO:0000256" key="4">
    <source>
        <dbReference type="ARBA" id="ARBA00022552"/>
    </source>
</evidence>
<dbReference type="STRING" id="717646.M2MYG0"/>
<dbReference type="OMA" id="SQKEMRF"/>
<comment type="subcellular location">
    <subcellularLocation>
        <location evidence="1">Nucleus</location>
    </subcellularLocation>
</comment>
<dbReference type="Gene3D" id="3.30.420.10">
    <property type="entry name" value="Ribonuclease H-like superfamily/Ribonuclease H"/>
    <property type="match status" value="1"/>
</dbReference>
<proteinExistence type="inferred from homology"/>
<evidence type="ECO:0000259" key="11">
    <source>
        <dbReference type="SMART" id="SM00479"/>
    </source>
</evidence>
<accession>M2MYG0</accession>
<dbReference type="CDD" id="cd06144">
    <property type="entry name" value="REX4_like"/>
    <property type="match status" value="1"/>
</dbReference>
<protein>
    <recommendedName>
        <fullName evidence="3">RNA exonuclease 4</fullName>
    </recommendedName>
</protein>
<gene>
    <name evidence="12" type="ORF">BAUCODRAFT_38799</name>
</gene>
<dbReference type="GO" id="GO:0008408">
    <property type="term" value="F:3'-5' exonuclease activity"/>
    <property type="evidence" value="ECO:0007669"/>
    <property type="project" value="InterPro"/>
</dbReference>
<dbReference type="SUPFAM" id="SSF53098">
    <property type="entry name" value="Ribonuclease H-like"/>
    <property type="match status" value="1"/>
</dbReference>
<dbReference type="PANTHER" id="PTHR12801">
    <property type="entry name" value="RNA EXONUCLEASE REXO1 / RECO3 FAMILY MEMBER-RELATED"/>
    <property type="match status" value="1"/>
</dbReference>
<dbReference type="InterPro" id="IPR047021">
    <property type="entry name" value="REXO1/3/4-like"/>
</dbReference>
<feature type="domain" description="Exonuclease" evidence="11">
    <location>
        <begin position="129"/>
        <end position="295"/>
    </location>
</feature>
<evidence type="ECO:0000256" key="7">
    <source>
        <dbReference type="ARBA" id="ARBA00022839"/>
    </source>
</evidence>
<evidence type="ECO:0000256" key="1">
    <source>
        <dbReference type="ARBA" id="ARBA00004123"/>
    </source>
</evidence>
<comment type="similarity">
    <text evidence="2">Belongs to the REXO4 family.</text>
</comment>
<keyword evidence="8" id="KW-0539">Nucleus</keyword>
<keyword evidence="7" id="KW-0269">Exonuclease</keyword>
<keyword evidence="4" id="KW-0698">rRNA processing</keyword>
<keyword evidence="6" id="KW-0378">Hydrolase</keyword>
<dbReference type="EMBL" id="KB445563">
    <property type="protein sequence ID" value="EMC91689.1"/>
    <property type="molecule type" value="Genomic_DNA"/>
</dbReference>
<comment type="function">
    <text evidence="9">Exoribonuclease involved in ribosome biosynthesis. Involved in the processing of ITS1, the internal transcribed spacer localized between the 18S and 5.8S rRNAs.</text>
</comment>
<evidence type="ECO:0000256" key="10">
    <source>
        <dbReference type="SAM" id="MobiDB-lite"/>
    </source>
</evidence>
<dbReference type="HOGENOM" id="CLU_022453_2_1_1"/>
<feature type="compositionally biased region" description="Basic residues" evidence="10">
    <location>
        <begin position="365"/>
        <end position="380"/>
    </location>
</feature>
<evidence type="ECO:0000256" key="6">
    <source>
        <dbReference type="ARBA" id="ARBA00022801"/>
    </source>
</evidence>
<reference evidence="12 13" key="1">
    <citation type="journal article" date="2012" name="PLoS Pathog.">
        <title>Diverse lifestyles and strategies of plant pathogenesis encoded in the genomes of eighteen Dothideomycetes fungi.</title>
        <authorList>
            <person name="Ohm R.A."/>
            <person name="Feau N."/>
            <person name="Henrissat B."/>
            <person name="Schoch C.L."/>
            <person name="Horwitz B.A."/>
            <person name="Barry K.W."/>
            <person name="Condon B.J."/>
            <person name="Copeland A.C."/>
            <person name="Dhillon B."/>
            <person name="Glaser F."/>
            <person name="Hesse C.N."/>
            <person name="Kosti I."/>
            <person name="LaButti K."/>
            <person name="Lindquist E.A."/>
            <person name="Lucas S."/>
            <person name="Salamov A.A."/>
            <person name="Bradshaw R.E."/>
            <person name="Ciuffetti L."/>
            <person name="Hamelin R.C."/>
            <person name="Kema G.H.J."/>
            <person name="Lawrence C."/>
            <person name="Scott J.A."/>
            <person name="Spatafora J.W."/>
            <person name="Turgeon B.G."/>
            <person name="de Wit P.J.G.M."/>
            <person name="Zhong S."/>
            <person name="Goodwin S.B."/>
            <person name="Grigoriev I.V."/>
        </authorList>
    </citation>
    <scope>NUCLEOTIDE SEQUENCE [LARGE SCALE GENOMIC DNA]</scope>
    <source>
        <strain evidence="12 13">UAMH 10762</strain>
    </source>
</reference>
<keyword evidence="5" id="KW-0540">Nuclease</keyword>
<dbReference type="GeneID" id="19113638"/>
<feature type="compositionally biased region" description="Acidic residues" evidence="10">
    <location>
        <begin position="323"/>
        <end position="357"/>
    </location>
</feature>
<dbReference type="eggNOG" id="KOG2249">
    <property type="taxonomic scope" value="Eukaryota"/>
</dbReference>
<evidence type="ECO:0000256" key="8">
    <source>
        <dbReference type="ARBA" id="ARBA00023242"/>
    </source>
</evidence>
<dbReference type="GO" id="GO:0000027">
    <property type="term" value="P:ribosomal large subunit assembly"/>
    <property type="evidence" value="ECO:0007669"/>
    <property type="project" value="TreeGrafter"/>
</dbReference>
<name>M2MYG0_BAUPA</name>
<feature type="region of interest" description="Disordered" evidence="10">
    <location>
        <begin position="308"/>
        <end position="380"/>
    </location>
</feature>